<dbReference type="GO" id="GO:0006355">
    <property type="term" value="P:regulation of DNA-templated transcription"/>
    <property type="evidence" value="ECO:0007669"/>
    <property type="project" value="InterPro"/>
</dbReference>
<evidence type="ECO:0000256" key="8">
    <source>
        <dbReference type="ARBA" id="ARBA00022692"/>
    </source>
</evidence>
<dbReference type="GO" id="GO:0000156">
    <property type="term" value="F:phosphorelay response regulator activity"/>
    <property type="evidence" value="ECO:0007669"/>
    <property type="project" value="TreeGrafter"/>
</dbReference>
<organism evidence="18 19">
    <name type="scientific">Vallitalea guaymasensis</name>
    <dbReference type="NCBI Taxonomy" id="1185412"/>
    <lineage>
        <taxon>Bacteria</taxon>
        <taxon>Bacillati</taxon>
        <taxon>Bacillota</taxon>
        <taxon>Clostridia</taxon>
        <taxon>Lachnospirales</taxon>
        <taxon>Vallitaleaceae</taxon>
        <taxon>Vallitalea</taxon>
    </lineage>
</organism>
<evidence type="ECO:0000256" key="3">
    <source>
        <dbReference type="ARBA" id="ARBA00004314"/>
    </source>
</evidence>
<dbReference type="InterPro" id="IPR036890">
    <property type="entry name" value="HATPase_C_sf"/>
</dbReference>
<protein>
    <recommendedName>
        <fullName evidence="4">histidine kinase</fullName>
        <ecNumber evidence="4">2.7.13.3</ecNumber>
    </recommendedName>
</protein>
<evidence type="ECO:0000256" key="1">
    <source>
        <dbReference type="ARBA" id="ARBA00000085"/>
    </source>
</evidence>
<dbReference type="SUPFAM" id="SSF55874">
    <property type="entry name" value="ATPase domain of HSP90 chaperone/DNA topoisomerase II/histidine kinase"/>
    <property type="match status" value="1"/>
</dbReference>
<dbReference type="SMART" id="SM00304">
    <property type="entry name" value="HAMP"/>
    <property type="match status" value="1"/>
</dbReference>
<dbReference type="CDD" id="cd00082">
    <property type="entry name" value="HisKA"/>
    <property type="match status" value="1"/>
</dbReference>
<evidence type="ECO:0000256" key="11">
    <source>
        <dbReference type="ARBA" id="ARBA00022840"/>
    </source>
</evidence>
<dbReference type="CDD" id="cd16922">
    <property type="entry name" value="HATPase_EvgS-ArcB-TorS-like"/>
    <property type="match status" value="1"/>
</dbReference>
<dbReference type="FunFam" id="1.10.287.130:FF:000001">
    <property type="entry name" value="Two-component sensor histidine kinase"/>
    <property type="match status" value="1"/>
</dbReference>
<dbReference type="GO" id="GO:0000155">
    <property type="term" value="F:phosphorelay sensor kinase activity"/>
    <property type="evidence" value="ECO:0007669"/>
    <property type="project" value="InterPro"/>
</dbReference>
<keyword evidence="11" id="KW-0067">ATP-binding</keyword>
<proteinExistence type="predicted"/>
<dbReference type="EMBL" id="CP058561">
    <property type="protein sequence ID" value="QUH27578.1"/>
    <property type="molecule type" value="Genomic_DNA"/>
</dbReference>
<reference evidence="18 19" key="1">
    <citation type="submission" date="2020-07" db="EMBL/GenBank/DDBJ databases">
        <title>Vallitalea guaymasensis genome.</title>
        <authorList>
            <person name="Postec A."/>
        </authorList>
    </citation>
    <scope>NUCLEOTIDE SEQUENCE [LARGE SCALE GENOMIC DNA]</scope>
    <source>
        <strain evidence="18 19">Ra1766G1</strain>
    </source>
</reference>
<accession>A0A8J8SAA8</accession>
<dbReference type="Gene3D" id="1.10.287.130">
    <property type="match status" value="1"/>
</dbReference>
<dbReference type="PANTHER" id="PTHR42878">
    <property type="entry name" value="TWO-COMPONENT HISTIDINE KINASE"/>
    <property type="match status" value="1"/>
</dbReference>
<dbReference type="Pfam" id="PF00512">
    <property type="entry name" value="HisKA"/>
    <property type="match status" value="1"/>
</dbReference>
<keyword evidence="10" id="KW-0418">Kinase</keyword>
<name>A0A8J8SAA8_9FIRM</name>
<keyword evidence="8 15" id="KW-0812">Transmembrane</keyword>
<dbReference type="FunFam" id="3.30.565.10:FF:000023">
    <property type="entry name" value="PAS domain-containing sensor histidine kinase"/>
    <property type="match status" value="1"/>
</dbReference>
<evidence type="ECO:0000256" key="7">
    <source>
        <dbReference type="ARBA" id="ARBA00022679"/>
    </source>
</evidence>
<dbReference type="EC" id="2.7.13.3" evidence="4"/>
<sequence>MQKKLMATYILIISLTIIIAVLFSWNKGNQYFRDTVRKDTETKGQLLIDILTNEAENDSLDFQAFADRYSSKSEVRITLIDMEGIVVADSDEDYRIMDNHAFRNEVSRAIKGEIASKIRYSDTLGTYYLYTALPISIKGFQGVLRLSMPLIEIQNIAIDMIKYVVYGILIGAVIAVIIAYIVTKRFMEPLGQLTQAAIKISEGNYNDKIYIRSKDETGKLAEAFNDMSVKLSLNMWKLEKRNREFESVLSSMINGVVAVDEDYKVFLYNSKLNQILNIQEDIVGKSIYEVIRNTTIFNVLEKSIEQNEYIVDETIIKSNKKDKTVRVYANPIFAPKRASIKTMGTLLVIRDITQMKKLETMRSDFVSNVTHELNTPLTSIRGFVDTLKNGAIKDEKVAARFLDIIDIETERLSLLIQDILSLSAIENMEDEKNSSDNNIGEIINEVTEILNPKLENKDINIDIRVKKNVTYNCNRNRIKQLIINLMDNAIKYTEKGSVIISCDESEEDIIIEVTDTGIGIEEQHIPRLFERFYRVDKGRSRNMGGTGLGLSIVKHIVGLYKGKIEVESNIGVGTTFTIRLPK</sequence>
<dbReference type="SUPFAM" id="SSF47384">
    <property type="entry name" value="Homodimeric domain of signal transducing histidine kinase"/>
    <property type="match status" value="1"/>
</dbReference>
<evidence type="ECO:0000313" key="19">
    <source>
        <dbReference type="Proteomes" id="UP000677305"/>
    </source>
</evidence>
<keyword evidence="13" id="KW-0902">Two-component regulatory system</keyword>
<keyword evidence="7" id="KW-0808">Transferase</keyword>
<dbReference type="Proteomes" id="UP000677305">
    <property type="component" value="Chromosome"/>
</dbReference>
<feature type="domain" description="Histidine kinase" evidence="16">
    <location>
        <begin position="368"/>
        <end position="582"/>
    </location>
</feature>
<dbReference type="Pfam" id="PF02518">
    <property type="entry name" value="HATPase_c"/>
    <property type="match status" value="1"/>
</dbReference>
<evidence type="ECO:0000256" key="12">
    <source>
        <dbReference type="ARBA" id="ARBA00022989"/>
    </source>
</evidence>
<dbReference type="GO" id="GO:0005886">
    <property type="term" value="C:plasma membrane"/>
    <property type="evidence" value="ECO:0007669"/>
    <property type="project" value="UniProtKB-SubCell"/>
</dbReference>
<dbReference type="InterPro" id="IPR013767">
    <property type="entry name" value="PAS_fold"/>
</dbReference>
<dbReference type="SMART" id="SM00387">
    <property type="entry name" value="HATPase_c"/>
    <property type="match status" value="1"/>
</dbReference>
<evidence type="ECO:0000256" key="13">
    <source>
        <dbReference type="ARBA" id="ARBA00023012"/>
    </source>
</evidence>
<dbReference type="RefSeq" id="WP_212691928.1">
    <property type="nucleotide sequence ID" value="NZ_CP058561.1"/>
</dbReference>
<dbReference type="InterPro" id="IPR003661">
    <property type="entry name" value="HisK_dim/P_dom"/>
</dbReference>
<dbReference type="SUPFAM" id="SSF158472">
    <property type="entry name" value="HAMP domain-like"/>
    <property type="match status" value="1"/>
</dbReference>
<keyword evidence="5" id="KW-1003">Cell membrane</keyword>
<evidence type="ECO:0000256" key="2">
    <source>
        <dbReference type="ARBA" id="ARBA00004236"/>
    </source>
</evidence>
<keyword evidence="12 15" id="KW-1133">Transmembrane helix</keyword>
<dbReference type="GO" id="GO:0045121">
    <property type="term" value="C:membrane raft"/>
    <property type="evidence" value="ECO:0007669"/>
    <property type="project" value="UniProtKB-SubCell"/>
</dbReference>
<dbReference type="InterPro" id="IPR005467">
    <property type="entry name" value="His_kinase_dom"/>
</dbReference>
<dbReference type="InterPro" id="IPR003594">
    <property type="entry name" value="HATPase_dom"/>
</dbReference>
<feature type="transmembrane region" description="Helical" evidence="15">
    <location>
        <begin position="6"/>
        <end position="25"/>
    </location>
</feature>
<gene>
    <name evidence="18" type="ORF">HYG85_01045</name>
</gene>
<dbReference type="GO" id="GO:0030295">
    <property type="term" value="F:protein kinase activator activity"/>
    <property type="evidence" value="ECO:0007669"/>
    <property type="project" value="TreeGrafter"/>
</dbReference>
<dbReference type="SMART" id="SM00091">
    <property type="entry name" value="PAS"/>
    <property type="match status" value="1"/>
</dbReference>
<keyword evidence="19" id="KW-1185">Reference proteome</keyword>
<comment type="subcellular location">
    <subcellularLocation>
        <location evidence="2">Cell membrane</location>
    </subcellularLocation>
    <subcellularLocation>
        <location evidence="3">Membrane raft</location>
        <topology evidence="3">Multi-pass membrane protein</topology>
    </subcellularLocation>
</comment>
<dbReference type="Pfam" id="PF00672">
    <property type="entry name" value="HAMP"/>
    <property type="match status" value="1"/>
</dbReference>
<evidence type="ECO:0000259" key="17">
    <source>
        <dbReference type="PROSITE" id="PS50885"/>
    </source>
</evidence>
<keyword evidence="6" id="KW-0597">Phosphoprotein</keyword>
<evidence type="ECO:0000256" key="14">
    <source>
        <dbReference type="ARBA" id="ARBA00023136"/>
    </source>
</evidence>
<evidence type="ECO:0000256" key="10">
    <source>
        <dbReference type="ARBA" id="ARBA00022777"/>
    </source>
</evidence>
<dbReference type="GO" id="GO:0007234">
    <property type="term" value="P:osmosensory signaling via phosphorelay pathway"/>
    <property type="evidence" value="ECO:0007669"/>
    <property type="project" value="TreeGrafter"/>
</dbReference>
<dbReference type="PROSITE" id="PS50109">
    <property type="entry name" value="HIS_KIN"/>
    <property type="match status" value="1"/>
</dbReference>
<feature type="transmembrane region" description="Helical" evidence="15">
    <location>
        <begin position="163"/>
        <end position="182"/>
    </location>
</feature>
<dbReference type="KEGG" id="vgu:HYG85_01045"/>
<dbReference type="InterPro" id="IPR036097">
    <property type="entry name" value="HisK_dim/P_sf"/>
</dbReference>
<dbReference type="PRINTS" id="PR00344">
    <property type="entry name" value="BCTRLSENSOR"/>
</dbReference>
<dbReference type="InterPro" id="IPR035965">
    <property type="entry name" value="PAS-like_dom_sf"/>
</dbReference>
<dbReference type="Gene3D" id="3.30.565.10">
    <property type="entry name" value="Histidine kinase-like ATPase, C-terminal domain"/>
    <property type="match status" value="1"/>
</dbReference>
<evidence type="ECO:0000256" key="4">
    <source>
        <dbReference type="ARBA" id="ARBA00012438"/>
    </source>
</evidence>
<dbReference type="GO" id="GO:0005524">
    <property type="term" value="F:ATP binding"/>
    <property type="evidence" value="ECO:0007669"/>
    <property type="project" value="UniProtKB-KW"/>
</dbReference>
<evidence type="ECO:0000256" key="9">
    <source>
        <dbReference type="ARBA" id="ARBA00022741"/>
    </source>
</evidence>
<dbReference type="SMART" id="SM00388">
    <property type="entry name" value="HisKA"/>
    <property type="match status" value="1"/>
</dbReference>
<dbReference type="Pfam" id="PF00989">
    <property type="entry name" value="PAS"/>
    <property type="match status" value="1"/>
</dbReference>
<dbReference type="CDD" id="cd00130">
    <property type="entry name" value="PAS"/>
    <property type="match status" value="1"/>
</dbReference>
<dbReference type="InterPro" id="IPR050351">
    <property type="entry name" value="BphY/WalK/GraS-like"/>
</dbReference>
<dbReference type="Gene3D" id="6.10.340.10">
    <property type="match status" value="1"/>
</dbReference>
<dbReference type="InterPro" id="IPR003660">
    <property type="entry name" value="HAMP_dom"/>
</dbReference>
<keyword evidence="14 15" id="KW-0472">Membrane</keyword>
<dbReference type="PROSITE" id="PS50885">
    <property type="entry name" value="HAMP"/>
    <property type="match status" value="1"/>
</dbReference>
<dbReference type="AlphaFoldDB" id="A0A8J8SAA8"/>
<dbReference type="PANTHER" id="PTHR42878:SF7">
    <property type="entry name" value="SENSOR HISTIDINE KINASE GLRK"/>
    <property type="match status" value="1"/>
</dbReference>
<evidence type="ECO:0000256" key="5">
    <source>
        <dbReference type="ARBA" id="ARBA00022475"/>
    </source>
</evidence>
<keyword evidence="9" id="KW-0547">Nucleotide-binding</keyword>
<evidence type="ECO:0000313" key="18">
    <source>
        <dbReference type="EMBL" id="QUH27578.1"/>
    </source>
</evidence>
<dbReference type="CDD" id="cd06225">
    <property type="entry name" value="HAMP"/>
    <property type="match status" value="1"/>
</dbReference>
<dbReference type="InterPro" id="IPR000014">
    <property type="entry name" value="PAS"/>
</dbReference>
<dbReference type="SUPFAM" id="SSF55785">
    <property type="entry name" value="PYP-like sensor domain (PAS domain)"/>
    <property type="match status" value="1"/>
</dbReference>
<evidence type="ECO:0000256" key="15">
    <source>
        <dbReference type="SAM" id="Phobius"/>
    </source>
</evidence>
<feature type="domain" description="HAMP" evidence="17">
    <location>
        <begin position="184"/>
        <end position="236"/>
    </location>
</feature>
<comment type="catalytic activity">
    <reaction evidence="1">
        <text>ATP + protein L-histidine = ADP + protein N-phospho-L-histidine.</text>
        <dbReference type="EC" id="2.7.13.3"/>
    </reaction>
</comment>
<evidence type="ECO:0000259" key="16">
    <source>
        <dbReference type="PROSITE" id="PS50109"/>
    </source>
</evidence>
<evidence type="ECO:0000256" key="6">
    <source>
        <dbReference type="ARBA" id="ARBA00022553"/>
    </source>
</evidence>
<dbReference type="NCBIfam" id="NF046044">
    <property type="entry name" value="PnpS"/>
    <property type="match status" value="1"/>
</dbReference>
<dbReference type="Gene3D" id="3.30.450.20">
    <property type="entry name" value="PAS domain"/>
    <property type="match status" value="1"/>
</dbReference>
<dbReference type="InterPro" id="IPR004358">
    <property type="entry name" value="Sig_transdc_His_kin-like_C"/>
</dbReference>